<evidence type="ECO:0000313" key="2">
    <source>
        <dbReference type="Proteomes" id="UP000774326"/>
    </source>
</evidence>
<protein>
    <submittedName>
        <fullName evidence="1">Uncharacterized protein</fullName>
    </submittedName>
</protein>
<dbReference type="Proteomes" id="UP000774326">
    <property type="component" value="Unassembled WGS sequence"/>
</dbReference>
<dbReference type="AlphaFoldDB" id="A0A9P8TBU6"/>
<reference evidence="1" key="1">
    <citation type="journal article" date="2021" name="Open Biol.">
        <title>Shared evolutionary footprints suggest mitochondrial oxidative damage underlies multiple complex I losses in fungi.</title>
        <authorList>
            <person name="Schikora-Tamarit M.A."/>
            <person name="Marcet-Houben M."/>
            <person name="Nosek J."/>
            <person name="Gabaldon T."/>
        </authorList>
    </citation>
    <scope>NUCLEOTIDE SEQUENCE</scope>
    <source>
        <strain evidence="1">CBS2887</strain>
    </source>
</reference>
<proteinExistence type="predicted"/>
<accession>A0A9P8TBU6</accession>
<name>A0A9P8TBU6_WICPI</name>
<keyword evidence="2" id="KW-1185">Reference proteome</keyword>
<comment type="caution">
    <text evidence="1">The sequence shown here is derived from an EMBL/GenBank/DDBJ whole genome shotgun (WGS) entry which is preliminary data.</text>
</comment>
<dbReference type="EMBL" id="JAEUBG010005661">
    <property type="protein sequence ID" value="KAH3673381.1"/>
    <property type="molecule type" value="Genomic_DNA"/>
</dbReference>
<gene>
    <name evidence="1" type="ORF">WICPIJ_009833</name>
</gene>
<reference evidence="1" key="2">
    <citation type="submission" date="2021-01" db="EMBL/GenBank/DDBJ databases">
        <authorList>
            <person name="Schikora-Tamarit M.A."/>
        </authorList>
    </citation>
    <scope>NUCLEOTIDE SEQUENCE</scope>
    <source>
        <strain evidence="1">CBS2887</strain>
    </source>
</reference>
<sequence>MNSDLWGPKDGFSSEYQLQQFYAGYQSMEYLAVPSSVRFDGSRTKEEEFRSYVWCSYNLNTTVALQNMLKESGKSFESFHSTSYRDPVIDGLDFRWYLCGV</sequence>
<organism evidence="1 2">
    <name type="scientific">Wickerhamomyces pijperi</name>
    <name type="common">Yeast</name>
    <name type="synonym">Pichia pijperi</name>
    <dbReference type="NCBI Taxonomy" id="599730"/>
    <lineage>
        <taxon>Eukaryota</taxon>
        <taxon>Fungi</taxon>
        <taxon>Dikarya</taxon>
        <taxon>Ascomycota</taxon>
        <taxon>Saccharomycotina</taxon>
        <taxon>Saccharomycetes</taxon>
        <taxon>Phaffomycetales</taxon>
        <taxon>Wickerhamomycetaceae</taxon>
        <taxon>Wickerhamomyces</taxon>
    </lineage>
</organism>
<evidence type="ECO:0000313" key="1">
    <source>
        <dbReference type="EMBL" id="KAH3673381.1"/>
    </source>
</evidence>